<dbReference type="Proteomes" id="UP000255234">
    <property type="component" value="Unassembled WGS sequence"/>
</dbReference>
<organism evidence="1 2">
    <name type="scientific">Megamonas hypermegale</name>
    <dbReference type="NCBI Taxonomy" id="158847"/>
    <lineage>
        <taxon>Bacteria</taxon>
        <taxon>Bacillati</taxon>
        <taxon>Bacillota</taxon>
        <taxon>Negativicutes</taxon>
        <taxon>Selenomonadales</taxon>
        <taxon>Selenomonadaceae</taxon>
        <taxon>Megamonas</taxon>
    </lineage>
</organism>
<name>A0A378NTX6_9FIRM</name>
<gene>
    <name evidence="1" type="ORF">NCTC10571_01482</name>
</gene>
<dbReference type="Gene3D" id="3.80.10.10">
    <property type="entry name" value="Ribonuclease Inhibitor"/>
    <property type="match status" value="2"/>
</dbReference>
<evidence type="ECO:0000313" key="2">
    <source>
        <dbReference type="Proteomes" id="UP000255234"/>
    </source>
</evidence>
<dbReference type="AlphaFoldDB" id="A0A378NTX6"/>
<dbReference type="InterPro" id="IPR032675">
    <property type="entry name" value="LRR_dom_sf"/>
</dbReference>
<dbReference type="RefSeq" id="WP_115151684.1">
    <property type="nucleotide sequence ID" value="NZ_UGPP01000001.1"/>
</dbReference>
<dbReference type="InterPro" id="IPR005046">
    <property type="entry name" value="DUF285"/>
</dbReference>
<protein>
    <submittedName>
        <fullName evidence="1">Mycoplasma protein of uncharacterized function, DUF285</fullName>
    </submittedName>
</protein>
<accession>A0A378NTX6</accession>
<sequence length="519" mass="59258">MLQTINNPYSIEKLNKNLAFYVTYKKKSYNYDGIYGPIPNSENNLVDLSDYCQNYVTKYGSVQEIPEANTVYLKSNLKASNIKSMFSLCEKLETIPDFNIDVTNCTDYSDLFYSCSKLKQYPSKILNNYNVENADGMFASNLSMTTIPLDLTKLTKCTRMKDTFESCKFTIAPELPPNVNNIKGTFNNCDNLIKAPKIPDSVENMYETFFDCNSLEIAPDIPINVTNINSCFRNCINLKGNIYIYSKNITNATEFVTNEEYPKNIYCYANSNTYNSLTSSIKSYWNATIKTFNTINSISEITEQISDIESQEYIPDNLTLSKGGIDTINIEDWAHAFEGFKSLISLPDKWYNMKNAINCESLLEEANSLLDASVIEFGDKVNNLNRAFYANRSLTKIPVLPKSVETLNYTFSNCDSLAELPILPESVKELNYTFEGMMSLQEIDYIIPKNVETMIGTFANANWVIGNIHIESEKITDCTDCFKNHEDNINIYVKENSITYDTFKKEIDSNNWNVTLYTY</sequence>
<proteinExistence type="predicted"/>
<evidence type="ECO:0000313" key="1">
    <source>
        <dbReference type="EMBL" id="STY71326.1"/>
    </source>
</evidence>
<dbReference type="EMBL" id="UGPP01000001">
    <property type="protein sequence ID" value="STY71326.1"/>
    <property type="molecule type" value="Genomic_DNA"/>
</dbReference>
<reference evidence="1 2" key="1">
    <citation type="submission" date="2018-06" db="EMBL/GenBank/DDBJ databases">
        <authorList>
            <consortium name="Pathogen Informatics"/>
            <person name="Doyle S."/>
        </authorList>
    </citation>
    <scope>NUCLEOTIDE SEQUENCE [LARGE SCALE GENOMIC DNA]</scope>
    <source>
        <strain evidence="1 2">NCTC10571</strain>
    </source>
</reference>
<dbReference type="Pfam" id="PF03382">
    <property type="entry name" value="DUF285"/>
    <property type="match status" value="1"/>
</dbReference>